<dbReference type="OrthoDB" id="2306at2759"/>
<feature type="repeat" description="WD" evidence="3">
    <location>
        <begin position="60"/>
        <end position="101"/>
    </location>
</feature>
<sequence>MAKQNVLTTFPEYTFAPLPSTSRGSPVKLGSDPKGKNFLYTNGKSVFIRDIENPALATEYVGHNAQTTVARYSPSGFYVASGDIHGNVRIWDTINEEHILKSESRPITANVKDIAWDSESKRLIAVGDGKNRFAHAFMFDTLSSVGEISGHTKVVNSVSIRQKRPFRAVTASDDMTVSFYHGVPFKFQKNIQDHTRFVNDVAFSPNGDLFVSVGADGKIFLYDGSTGDKVHELEAENGHAGNIFSVSWCPDSTHILTSSADRTAKIWDVSAKAVVNTFEIDSAADPVDNQQVGNLWQGDWTLSVSLSGEFNYLDKNSGKVARTIDGHSKAITALAVASDDTFFTGSYDGRVYAWDYGIKDNQTAAKKIGGEAHVNQVIDLAVKEDALYSAGMDDTIRKGNVKDRNISTSMASSGGLPRSLSAFNDKVVVATVKDVQIYDSTFQKIIQEQELGFTPSVAAVDPSGEHVFVGGEDNKVRVYQHKDGKLSHLHDLSNNLGNITALAVHPTLPLVAVGDSVGKIFVYDFKEAKVELQKWVFHTARILSIQWSACGTFLVSGSLDTNIYVWNREQPFKKVAIKNAHIDAVNRVSFLYKTDDKLSIVSAGQDAAIRVWEVSKPE</sequence>
<dbReference type="PROSITE" id="PS50082">
    <property type="entry name" value="WD_REPEATS_2"/>
    <property type="match status" value="6"/>
</dbReference>
<dbReference type="PANTHER" id="PTHR19856">
    <property type="entry name" value="WD-REPEATCONTAINING PROTEIN WDR1"/>
    <property type="match status" value="1"/>
</dbReference>
<dbReference type="CDD" id="cd00200">
    <property type="entry name" value="WD40"/>
    <property type="match status" value="1"/>
</dbReference>
<dbReference type="PROSITE" id="PS00678">
    <property type="entry name" value="WD_REPEATS_1"/>
    <property type="match status" value="2"/>
</dbReference>
<dbReference type="SUPFAM" id="SSF50978">
    <property type="entry name" value="WD40 repeat-like"/>
    <property type="match status" value="2"/>
</dbReference>
<dbReference type="Pfam" id="PF00400">
    <property type="entry name" value="WD40"/>
    <property type="match status" value="6"/>
</dbReference>
<dbReference type="InterPro" id="IPR019775">
    <property type="entry name" value="WD40_repeat_CS"/>
</dbReference>
<feature type="repeat" description="WD" evidence="3">
    <location>
        <begin position="191"/>
        <end position="232"/>
    </location>
</feature>
<keyword evidence="5" id="KW-1185">Reference proteome</keyword>
<feature type="repeat" description="WD" evidence="3">
    <location>
        <begin position="324"/>
        <end position="355"/>
    </location>
</feature>
<feature type="repeat" description="WD" evidence="3">
    <location>
        <begin position="538"/>
        <end position="567"/>
    </location>
</feature>
<keyword evidence="2" id="KW-0677">Repeat</keyword>
<dbReference type="AlphaFoldDB" id="A0A8H7BM18"/>
<dbReference type="PANTHER" id="PTHR19856:SF0">
    <property type="entry name" value="WD REPEAT-CONTAINING PROTEIN 1"/>
    <property type="match status" value="1"/>
</dbReference>
<feature type="repeat" description="WD" evidence="3">
    <location>
        <begin position="236"/>
        <end position="277"/>
    </location>
</feature>
<comment type="caution">
    <text evidence="4">The sequence shown here is derived from an EMBL/GenBank/DDBJ whole genome shotgun (WGS) entry which is preliminary data.</text>
</comment>
<dbReference type="Gene3D" id="2.130.10.10">
    <property type="entry name" value="YVTN repeat-like/Quinoprotein amine dehydrogenase"/>
    <property type="match status" value="2"/>
</dbReference>
<keyword evidence="1 3" id="KW-0853">WD repeat</keyword>
<dbReference type="Proteomes" id="UP000605846">
    <property type="component" value="Unassembled WGS sequence"/>
</dbReference>
<dbReference type="GO" id="GO:0030864">
    <property type="term" value="C:cortical actin cytoskeleton"/>
    <property type="evidence" value="ECO:0007669"/>
    <property type="project" value="TreeGrafter"/>
</dbReference>
<proteinExistence type="predicted"/>
<reference evidence="4" key="1">
    <citation type="submission" date="2020-01" db="EMBL/GenBank/DDBJ databases">
        <title>Genome Sequencing of Three Apophysomyces-Like Fungal Strains Confirms a Novel Fungal Genus in the Mucoromycota with divergent Burkholderia-like Endosymbiotic Bacteria.</title>
        <authorList>
            <person name="Stajich J.E."/>
            <person name="Macias A.M."/>
            <person name="Carter-House D."/>
            <person name="Lovett B."/>
            <person name="Kasson L.R."/>
            <person name="Berry K."/>
            <person name="Grigoriev I."/>
            <person name="Chang Y."/>
            <person name="Spatafora J."/>
            <person name="Kasson M.T."/>
        </authorList>
    </citation>
    <scope>NUCLEOTIDE SEQUENCE</scope>
    <source>
        <strain evidence="4">NRRL A-21654</strain>
    </source>
</reference>
<dbReference type="PROSITE" id="PS50294">
    <property type="entry name" value="WD_REPEATS_REGION"/>
    <property type="match status" value="6"/>
</dbReference>
<feature type="repeat" description="WD" evidence="3">
    <location>
        <begin position="578"/>
        <end position="618"/>
    </location>
</feature>
<name>A0A8H7BM18_9FUNG</name>
<dbReference type="InterPro" id="IPR020472">
    <property type="entry name" value="WD40_PAC1"/>
</dbReference>
<dbReference type="PRINTS" id="PR00320">
    <property type="entry name" value="GPROTEINBRPT"/>
</dbReference>
<gene>
    <name evidence="4" type="ORF">EC973_003784</name>
</gene>
<accession>A0A8H7BM18</accession>
<dbReference type="InterPro" id="IPR015943">
    <property type="entry name" value="WD40/YVTN_repeat-like_dom_sf"/>
</dbReference>
<dbReference type="FunFam" id="2.130.10.10:FF:000102">
    <property type="entry name" value="Actin-interacting protein 1"/>
    <property type="match status" value="1"/>
</dbReference>
<dbReference type="GO" id="GO:0051015">
    <property type="term" value="F:actin filament binding"/>
    <property type="evidence" value="ECO:0007669"/>
    <property type="project" value="TreeGrafter"/>
</dbReference>
<evidence type="ECO:0000313" key="4">
    <source>
        <dbReference type="EMBL" id="KAF7722001.1"/>
    </source>
</evidence>
<dbReference type="SMART" id="SM00320">
    <property type="entry name" value="WD40"/>
    <property type="match status" value="10"/>
</dbReference>
<evidence type="ECO:0000256" key="2">
    <source>
        <dbReference type="ARBA" id="ARBA00022737"/>
    </source>
</evidence>
<dbReference type="InterPro" id="IPR036322">
    <property type="entry name" value="WD40_repeat_dom_sf"/>
</dbReference>
<protein>
    <submittedName>
        <fullName evidence="4">Uncharacterized protein</fullName>
    </submittedName>
</protein>
<dbReference type="GO" id="GO:0030042">
    <property type="term" value="P:actin filament depolymerization"/>
    <property type="evidence" value="ECO:0007669"/>
    <property type="project" value="TreeGrafter"/>
</dbReference>
<evidence type="ECO:0000313" key="5">
    <source>
        <dbReference type="Proteomes" id="UP000605846"/>
    </source>
</evidence>
<evidence type="ECO:0000256" key="3">
    <source>
        <dbReference type="PROSITE-ProRule" id="PRU00221"/>
    </source>
</evidence>
<dbReference type="InterPro" id="IPR001680">
    <property type="entry name" value="WD40_rpt"/>
</dbReference>
<organism evidence="4 5">
    <name type="scientific">Apophysomyces ossiformis</name>
    <dbReference type="NCBI Taxonomy" id="679940"/>
    <lineage>
        <taxon>Eukaryota</taxon>
        <taxon>Fungi</taxon>
        <taxon>Fungi incertae sedis</taxon>
        <taxon>Mucoromycota</taxon>
        <taxon>Mucoromycotina</taxon>
        <taxon>Mucoromycetes</taxon>
        <taxon>Mucorales</taxon>
        <taxon>Mucorineae</taxon>
        <taxon>Mucoraceae</taxon>
        <taxon>Apophysomyces</taxon>
    </lineage>
</organism>
<dbReference type="EMBL" id="JABAYA010000219">
    <property type="protein sequence ID" value="KAF7722001.1"/>
    <property type="molecule type" value="Genomic_DNA"/>
</dbReference>
<evidence type="ECO:0000256" key="1">
    <source>
        <dbReference type="ARBA" id="ARBA00022574"/>
    </source>
</evidence>